<evidence type="ECO:0000259" key="3">
    <source>
        <dbReference type="PROSITE" id="PS50002"/>
    </source>
</evidence>
<dbReference type="SMART" id="SM00326">
    <property type="entry name" value="SH3"/>
    <property type="match status" value="3"/>
</dbReference>
<dbReference type="Gene3D" id="2.30.30.40">
    <property type="entry name" value="SH3 Domains"/>
    <property type="match status" value="3"/>
</dbReference>
<evidence type="ECO:0000256" key="1">
    <source>
        <dbReference type="ARBA" id="ARBA00022443"/>
    </source>
</evidence>
<dbReference type="Proteomes" id="UP000770661">
    <property type="component" value="Unassembled WGS sequence"/>
</dbReference>
<feature type="domain" description="SH3" evidence="3">
    <location>
        <begin position="172"/>
        <end position="230"/>
    </location>
</feature>
<keyword evidence="5" id="KW-1185">Reference proteome</keyword>
<dbReference type="InterPro" id="IPR036028">
    <property type="entry name" value="SH3-like_dom_sf"/>
</dbReference>
<dbReference type="SUPFAM" id="SSF50044">
    <property type="entry name" value="SH3-domain"/>
    <property type="match status" value="3"/>
</dbReference>
<gene>
    <name evidence="4" type="primary">ITSN2</name>
    <name evidence="4" type="ORF">GWK47_020135</name>
</gene>
<dbReference type="InterPro" id="IPR001452">
    <property type="entry name" value="SH3_domain"/>
</dbReference>
<feature type="domain" description="SH3" evidence="3">
    <location>
        <begin position="86"/>
        <end position="144"/>
    </location>
</feature>
<dbReference type="Pfam" id="PF00018">
    <property type="entry name" value="SH3_1"/>
    <property type="match status" value="2"/>
</dbReference>
<reference evidence="4" key="1">
    <citation type="submission" date="2020-07" db="EMBL/GenBank/DDBJ databases">
        <title>The High-quality genome of the commercially important snow crab, Chionoecetes opilio.</title>
        <authorList>
            <person name="Jeong J.-H."/>
            <person name="Ryu S."/>
        </authorList>
    </citation>
    <scope>NUCLEOTIDE SEQUENCE</scope>
    <source>
        <strain evidence="4">MADBK_172401_WGS</strain>
        <tissue evidence="4">Digestive gland</tissue>
    </source>
</reference>
<organism evidence="4 5">
    <name type="scientific">Chionoecetes opilio</name>
    <name type="common">Atlantic snow crab</name>
    <name type="synonym">Cancer opilio</name>
    <dbReference type="NCBI Taxonomy" id="41210"/>
    <lineage>
        <taxon>Eukaryota</taxon>
        <taxon>Metazoa</taxon>
        <taxon>Ecdysozoa</taxon>
        <taxon>Arthropoda</taxon>
        <taxon>Crustacea</taxon>
        <taxon>Multicrustacea</taxon>
        <taxon>Malacostraca</taxon>
        <taxon>Eumalacostraca</taxon>
        <taxon>Eucarida</taxon>
        <taxon>Decapoda</taxon>
        <taxon>Pleocyemata</taxon>
        <taxon>Brachyura</taxon>
        <taxon>Eubrachyura</taxon>
        <taxon>Majoidea</taxon>
        <taxon>Majidae</taxon>
        <taxon>Chionoecetes</taxon>
    </lineage>
</organism>
<evidence type="ECO:0000313" key="4">
    <source>
        <dbReference type="EMBL" id="KAG0711648.1"/>
    </source>
</evidence>
<keyword evidence="1 2" id="KW-0728">SH3 domain</keyword>
<dbReference type="PANTHER" id="PTHR46026:SF1">
    <property type="entry name" value="RHO-TYPE GUANINE NUCLEOTIDE EXCHANGE FACTOR, ISOFORM F"/>
    <property type="match status" value="1"/>
</dbReference>
<proteinExistence type="predicted"/>
<dbReference type="PANTHER" id="PTHR46026">
    <property type="entry name" value="RHO-TYPE GUANINE NUCLEOTIDE EXCHANGE FACTOR, ISOFORM F"/>
    <property type="match status" value="1"/>
</dbReference>
<feature type="domain" description="SH3" evidence="3">
    <location>
        <begin position="1"/>
        <end position="55"/>
    </location>
</feature>
<dbReference type="CDD" id="cd11837">
    <property type="entry name" value="SH3_Intersectin_2"/>
    <property type="match status" value="1"/>
</dbReference>
<dbReference type="PRINTS" id="PR00452">
    <property type="entry name" value="SH3DOMAIN"/>
</dbReference>
<protein>
    <submittedName>
        <fullName evidence="4">Intersectin-2</fullName>
    </submittedName>
</protein>
<accession>A0A8J5BWH1</accession>
<comment type="caution">
    <text evidence="4">The sequence shown here is derived from an EMBL/GenBank/DDBJ whole genome shotgun (WGS) entry which is preliminary data.</text>
</comment>
<evidence type="ECO:0000313" key="5">
    <source>
        <dbReference type="Proteomes" id="UP000770661"/>
    </source>
</evidence>
<dbReference type="OrthoDB" id="207120at2759"/>
<sequence length="293" mass="32698">MRRRALYQFDARNGDEISFMPGDIIVEGVEPGWLGGELRGHTGWFPEAYTEALDSREGEIASESIIRTQLENIPEEAPAITAVPQNAMGEAVGVFPWRAKQRNHLSFNKGDRITVREQQEQWWYGELNNTGGWFPRSFVRMVSGPAATTSPATTPQEAPEEPPMPDNLVHDDVSEFYHALYPYQSGEPGDLVFNAGDIVLVVKKEGDWWHGVANQNTGIFPSNYVELLANQFITSAGDNVEEQPDVVAALEEQVVLGQEQAEAELQVVASEESLKIHLVDVAFYQVYKYVSTQ</sequence>
<dbReference type="PROSITE" id="PS50002">
    <property type="entry name" value="SH3"/>
    <property type="match status" value="3"/>
</dbReference>
<dbReference type="AlphaFoldDB" id="A0A8J5BWH1"/>
<dbReference type="EMBL" id="JACEEZ010023151">
    <property type="protein sequence ID" value="KAG0711648.1"/>
    <property type="molecule type" value="Genomic_DNA"/>
</dbReference>
<evidence type="ECO:0000256" key="2">
    <source>
        <dbReference type="PROSITE-ProRule" id="PRU00192"/>
    </source>
</evidence>
<name>A0A8J5BWH1_CHIOP</name>
<dbReference type="Pfam" id="PF14604">
    <property type="entry name" value="SH3_9"/>
    <property type="match status" value="1"/>
</dbReference>